<evidence type="ECO:0000256" key="4">
    <source>
        <dbReference type="ARBA" id="ARBA00022679"/>
    </source>
</evidence>
<dbReference type="SMART" id="SM00220">
    <property type="entry name" value="S_TKc"/>
    <property type="match status" value="1"/>
</dbReference>
<evidence type="ECO:0000256" key="2">
    <source>
        <dbReference type="ARBA" id="ARBA00022527"/>
    </source>
</evidence>
<comment type="subcellular location">
    <subcellularLocation>
        <location evidence="1">Membrane</location>
        <topology evidence="1">Single-pass membrane protein</topology>
    </subcellularLocation>
</comment>
<evidence type="ECO:0000256" key="10">
    <source>
        <dbReference type="ARBA" id="ARBA00022840"/>
    </source>
</evidence>
<evidence type="ECO:0000256" key="13">
    <source>
        <dbReference type="ARBA" id="ARBA00023170"/>
    </source>
</evidence>
<dbReference type="EMBL" id="QGNW01000041">
    <property type="protein sequence ID" value="RVX08450.1"/>
    <property type="molecule type" value="Genomic_DNA"/>
</dbReference>
<evidence type="ECO:0000256" key="6">
    <source>
        <dbReference type="ARBA" id="ARBA00022729"/>
    </source>
</evidence>
<evidence type="ECO:0000256" key="15">
    <source>
        <dbReference type="SAM" id="MobiDB-lite"/>
    </source>
</evidence>
<keyword evidence="11" id="KW-1133">Transmembrane helix</keyword>
<accession>A0A438JHL7</accession>
<evidence type="ECO:0000313" key="17">
    <source>
        <dbReference type="EMBL" id="RVX08450.1"/>
    </source>
</evidence>
<keyword evidence="4" id="KW-0808">Transferase</keyword>
<evidence type="ECO:0000256" key="11">
    <source>
        <dbReference type="ARBA" id="ARBA00022989"/>
    </source>
</evidence>
<keyword evidence="8" id="KW-0547">Nucleotide-binding</keyword>
<evidence type="ECO:0000256" key="9">
    <source>
        <dbReference type="ARBA" id="ARBA00022777"/>
    </source>
</evidence>
<dbReference type="FunFam" id="1.10.510.10:FF:000044">
    <property type="entry name" value="Putative LRR receptor-like serine/threonine-protein kinase"/>
    <property type="match status" value="1"/>
</dbReference>
<dbReference type="PANTHER" id="PTHR47973">
    <property type="entry name" value="CYSTEINE-RICH RECEPTOR-LIKE PROTEIN KINASE 3"/>
    <property type="match status" value="1"/>
</dbReference>
<evidence type="ECO:0000259" key="16">
    <source>
        <dbReference type="PROSITE" id="PS50011"/>
    </source>
</evidence>
<comment type="caution">
    <text evidence="17">The sequence shown here is derived from an EMBL/GenBank/DDBJ whole genome shotgun (WGS) entry which is preliminary data.</text>
</comment>
<dbReference type="Gene3D" id="1.10.510.10">
    <property type="entry name" value="Transferase(Phosphotransferase) domain 1"/>
    <property type="match status" value="1"/>
</dbReference>
<keyword evidence="5" id="KW-0812">Transmembrane</keyword>
<dbReference type="GO" id="GO:0005524">
    <property type="term" value="F:ATP binding"/>
    <property type="evidence" value="ECO:0007669"/>
    <property type="project" value="UniProtKB-KW"/>
</dbReference>
<dbReference type="GO" id="GO:0004674">
    <property type="term" value="F:protein serine/threonine kinase activity"/>
    <property type="evidence" value="ECO:0007669"/>
    <property type="project" value="UniProtKB-KW"/>
</dbReference>
<feature type="domain" description="Protein kinase" evidence="16">
    <location>
        <begin position="96"/>
        <end position="458"/>
    </location>
</feature>
<evidence type="ECO:0000313" key="18">
    <source>
        <dbReference type="Proteomes" id="UP000288805"/>
    </source>
</evidence>
<dbReference type="Pfam" id="PF07714">
    <property type="entry name" value="PK_Tyr_Ser-Thr"/>
    <property type="match status" value="1"/>
</dbReference>
<evidence type="ECO:0000256" key="8">
    <source>
        <dbReference type="ARBA" id="ARBA00022741"/>
    </source>
</evidence>
<gene>
    <name evidence="17" type="primary">CRPK1_1</name>
    <name evidence="17" type="ORF">CK203_014154</name>
</gene>
<dbReference type="SUPFAM" id="SSF56112">
    <property type="entry name" value="Protein kinase-like (PK-like)"/>
    <property type="match status" value="1"/>
</dbReference>
<protein>
    <submittedName>
        <fullName evidence="17">Cold-responsive protein kinase 1</fullName>
    </submittedName>
</protein>
<keyword evidence="7" id="KW-0677">Repeat</keyword>
<evidence type="ECO:0000256" key="3">
    <source>
        <dbReference type="ARBA" id="ARBA00022553"/>
    </source>
</evidence>
<sequence length="491" mass="54159">MRKAGKRSLSAVPHQKGQVKATGPATLGDVVAAAPHNAVDGPSGILQTVMSCSCFGVSTADSKGKGNRASQKIDGNLLEKTKQISFNELKKATDNFHPSSKIGRGGFGTVYKVLSFTDGALCNDAYVELMILHVNSWTLFLMSYIIDMLEGYDLLTLGTLKNGREVAVKMLSTSSKQGLREFLTEINTISNVRHPNLVELIGCCVHGNNKILVYEYVENNSIDQVLLGHKIILDWGKRSAICMGTARGLAFLHEELVPHIVHRDIKASNILLEKDFSPKIGDFGLAKLFPDDITHISTRIAGTTGYLAPEYALGGQLTMKADVYSFGVLVLEIISGKTSSQANFGGSQKFLLEWCYFAFVISFLLFDSLVIAHMIDYLPDDLQMIFKAWQLHIEGRFLELVDPELVEFPEEEVMRYAKVAFFCTQAAASRRPLMSQVVDMLSRNIRLNEKELTAPGYFQTSDDCSRKPSSTDSASYQMSSVPVTITEVTPR</sequence>
<dbReference type="Proteomes" id="UP000288805">
    <property type="component" value="Unassembled WGS sequence"/>
</dbReference>
<dbReference type="AlphaFoldDB" id="A0A438JHL7"/>
<evidence type="ECO:0000256" key="7">
    <source>
        <dbReference type="ARBA" id="ARBA00022737"/>
    </source>
</evidence>
<dbReference type="Gene3D" id="3.30.200.20">
    <property type="entry name" value="Phosphorylase Kinase, domain 1"/>
    <property type="match status" value="2"/>
</dbReference>
<evidence type="ECO:0000256" key="5">
    <source>
        <dbReference type="ARBA" id="ARBA00022692"/>
    </source>
</evidence>
<keyword evidence="13" id="KW-0675">Receptor</keyword>
<keyword evidence="2" id="KW-0723">Serine/threonine-protein kinase</keyword>
<dbReference type="InterPro" id="IPR052059">
    <property type="entry name" value="CR_Ser/Thr_kinase"/>
</dbReference>
<dbReference type="PROSITE" id="PS00108">
    <property type="entry name" value="PROTEIN_KINASE_ST"/>
    <property type="match status" value="1"/>
</dbReference>
<dbReference type="InterPro" id="IPR011009">
    <property type="entry name" value="Kinase-like_dom_sf"/>
</dbReference>
<evidence type="ECO:0000256" key="12">
    <source>
        <dbReference type="ARBA" id="ARBA00023136"/>
    </source>
</evidence>
<dbReference type="InterPro" id="IPR000719">
    <property type="entry name" value="Prot_kinase_dom"/>
</dbReference>
<dbReference type="InterPro" id="IPR008271">
    <property type="entry name" value="Ser/Thr_kinase_AS"/>
</dbReference>
<organism evidence="17 18">
    <name type="scientific">Vitis vinifera</name>
    <name type="common">Grape</name>
    <dbReference type="NCBI Taxonomy" id="29760"/>
    <lineage>
        <taxon>Eukaryota</taxon>
        <taxon>Viridiplantae</taxon>
        <taxon>Streptophyta</taxon>
        <taxon>Embryophyta</taxon>
        <taxon>Tracheophyta</taxon>
        <taxon>Spermatophyta</taxon>
        <taxon>Magnoliopsida</taxon>
        <taxon>eudicotyledons</taxon>
        <taxon>Gunneridae</taxon>
        <taxon>Pentapetalae</taxon>
        <taxon>rosids</taxon>
        <taxon>Vitales</taxon>
        <taxon>Vitaceae</taxon>
        <taxon>Viteae</taxon>
        <taxon>Vitis</taxon>
    </lineage>
</organism>
<feature type="region of interest" description="Disordered" evidence="15">
    <location>
        <begin position="1"/>
        <end position="23"/>
    </location>
</feature>
<keyword evidence="12" id="KW-0472">Membrane</keyword>
<keyword evidence="10" id="KW-0067">ATP-binding</keyword>
<keyword evidence="9 17" id="KW-0418">Kinase</keyword>
<dbReference type="CDD" id="cd14066">
    <property type="entry name" value="STKc_IRAK"/>
    <property type="match status" value="1"/>
</dbReference>
<keyword evidence="6" id="KW-0732">Signal</keyword>
<name>A0A438JHL7_VITVI</name>
<dbReference type="InterPro" id="IPR001245">
    <property type="entry name" value="Ser-Thr/Tyr_kinase_cat_dom"/>
</dbReference>
<proteinExistence type="predicted"/>
<keyword evidence="14" id="KW-0325">Glycoprotein</keyword>
<dbReference type="GO" id="GO:0016020">
    <property type="term" value="C:membrane"/>
    <property type="evidence" value="ECO:0007669"/>
    <property type="project" value="UniProtKB-SubCell"/>
</dbReference>
<keyword evidence="3" id="KW-0597">Phosphoprotein</keyword>
<reference evidence="17 18" key="1">
    <citation type="journal article" date="2018" name="PLoS Genet.">
        <title>Population sequencing reveals clonal diversity and ancestral inbreeding in the grapevine cultivar Chardonnay.</title>
        <authorList>
            <person name="Roach M.J."/>
            <person name="Johnson D.L."/>
            <person name="Bohlmann J."/>
            <person name="van Vuuren H.J."/>
            <person name="Jones S.J."/>
            <person name="Pretorius I.S."/>
            <person name="Schmidt S.A."/>
            <person name="Borneman A.R."/>
        </authorList>
    </citation>
    <scope>NUCLEOTIDE SEQUENCE [LARGE SCALE GENOMIC DNA]</scope>
    <source>
        <strain evidence="18">cv. Chardonnay</strain>
        <tissue evidence="17">Leaf</tissue>
    </source>
</reference>
<dbReference type="PROSITE" id="PS50011">
    <property type="entry name" value="PROTEIN_KINASE_DOM"/>
    <property type="match status" value="1"/>
</dbReference>
<evidence type="ECO:0000256" key="14">
    <source>
        <dbReference type="ARBA" id="ARBA00023180"/>
    </source>
</evidence>
<evidence type="ECO:0000256" key="1">
    <source>
        <dbReference type="ARBA" id="ARBA00004167"/>
    </source>
</evidence>